<name>A0ABS9RKS9_9FLAO</name>
<evidence type="ECO:0000313" key="1">
    <source>
        <dbReference type="EMBL" id="MCH4553563.1"/>
    </source>
</evidence>
<reference evidence="1" key="1">
    <citation type="submission" date="2022-02" db="EMBL/GenBank/DDBJ databases">
        <title>Aestuariibaculum sp., a marine bacterium isolated from sediment in Guangxi.</title>
        <authorList>
            <person name="Ying J."/>
        </authorList>
    </citation>
    <scope>NUCLEOTIDE SEQUENCE</scope>
    <source>
        <strain evidence="1">L182</strain>
    </source>
</reference>
<comment type="caution">
    <text evidence="1">The sequence shown here is derived from an EMBL/GenBank/DDBJ whole genome shotgun (WGS) entry which is preliminary data.</text>
</comment>
<dbReference type="RefSeq" id="WP_240574639.1">
    <property type="nucleotide sequence ID" value="NZ_CP136709.1"/>
</dbReference>
<proteinExistence type="predicted"/>
<keyword evidence="2" id="KW-1185">Reference proteome</keyword>
<protein>
    <submittedName>
        <fullName evidence="1">Uncharacterized protein</fullName>
    </submittedName>
</protein>
<sequence>MGWVAKTNPLDKLSSDERTLGAWSDGIDKRVREISNFNFPFITKEYREGTIDDLISATELLVKDAKLYIQWLNDLKDSQHV</sequence>
<gene>
    <name evidence="1" type="ORF">MKW35_13120</name>
</gene>
<dbReference type="Proteomes" id="UP001156141">
    <property type="component" value="Unassembled WGS sequence"/>
</dbReference>
<organism evidence="1 2">
    <name type="scientific">Aestuariibaculum lutulentum</name>
    <dbReference type="NCBI Taxonomy" id="2920935"/>
    <lineage>
        <taxon>Bacteria</taxon>
        <taxon>Pseudomonadati</taxon>
        <taxon>Bacteroidota</taxon>
        <taxon>Flavobacteriia</taxon>
        <taxon>Flavobacteriales</taxon>
        <taxon>Flavobacteriaceae</taxon>
    </lineage>
</organism>
<evidence type="ECO:0000313" key="2">
    <source>
        <dbReference type="Proteomes" id="UP001156141"/>
    </source>
</evidence>
<accession>A0ABS9RKS9</accession>
<dbReference type="EMBL" id="JAKVQD010000005">
    <property type="protein sequence ID" value="MCH4553563.1"/>
    <property type="molecule type" value="Genomic_DNA"/>
</dbReference>